<gene>
    <name evidence="2" type="ORF">QQF64_036237</name>
</gene>
<name>A0ABR3NI21_9TELE</name>
<organism evidence="2 3">
    <name type="scientific">Cirrhinus molitorella</name>
    <name type="common">mud carp</name>
    <dbReference type="NCBI Taxonomy" id="172907"/>
    <lineage>
        <taxon>Eukaryota</taxon>
        <taxon>Metazoa</taxon>
        <taxon>Chordata</taxon>
        <taxon>Craniata</taxon>
        <taxon>Vertebrata</taxon>
        <taxon>Euteleostomi</taxon>
        <taxon>Actinopterygii</taxon>
        <taxon>Neopterygii</taxon>
        <taxon>Teleostei</taxon>
        <taxon>Ostariophysi</taxon>
        <taxon>Cypriniformes</taxon>
        <taxon>Cyprinidae</taxon>
        <taxon>Labeoninae</taxon>
        <taxon>Labeonini</taxon>
        <taxon>Cirrhinus</taxon>
    </lineage>
</organism>
<reference evidence="2 3" key="1">
    <citation type="submission" date="2023-09" db="EMBL/GenBank/DDBJ databases">
        <authorList>
            <person name="Wang M."/>
        </authorList>
    </citation>
    <scope>NUCLEOTIDE SEQUENCE [LARGE SCALE GENOMIC DNA]</scope>
    <source>
        <strain evidence="2">GT-2023</strain>
        <tissue evidence="2">Liver</tissue>
    </source>
</reference>
<accession>A0ABR3NI21</accession>
<evidence type="ECO:0000256" key="1">
    <source>
        <dbReference type="SAM" id="MobiDB-lite"/>
    </source>
</evidence>
<keyword evidence="3" id="KW-1185">Reference proteome</keyword>
<evidence type="ECO:0000313" key="3">
    <source>
        <dbReference type="Proteomes" id="UP001558613"/>
    </source>
</evidence>
<protein>
    <submittedName>
        <fullName evidence="2">Uncharacterized protein</fullName>
    </submittedName>
</protein>
<dbReference type="EMBL" id="JAYMGO010000004">
    <property type="protein sequence ID" value="KAL1276614.1"/>
    <property type="molecule type" value="Genomic_DNA"/>
</dbReference>
<sequence>MKILKKVQTETVGKEDEAETEGAEVEKVTQHISDVHQEDKKEHTKMKDVIQGEEVLKSEGHWVKRHGSIRNTPVFKCSGYCMFTDCPVEVDVTVHSEKLLKAQVSFSGGMVVHNKTELRRRPVRADAQKEISEQLQTTLPRAFSLQKMENLKESVVESGCREEAPSPSVLKTISWRERMKDRKHKKETLSLQMMVEEKTDEPDECTQELQAGHIFGRLTTASSIAEFDEMLLSCTVIFSSPCRSENVEKHFNNIQNWLTTIGQSVVDESSIVPEDLEDTFSPTPFQRHFIEVIGTAPLDKKGDPNVYYNGFQSCLLYQSLRQGGVVGTPQTPFVQILNINDNRWITASNLFCGPNEICIYDSTKDFLVDSSTSTSF</sequence>
<feature type="region of interest" description="Disordered" evidence="1">
    <location>
        <begin position="1"/>
        <end position="28"/>
    </location>
</feature>
<evidence type="ECO:0000313" key="2">
    <source>
        <dbReference type="EMBL" id="KAL1276614.1"/>
    </source>
</evidence>
<dbReference type="Proteomes" id="UP001558613">
    <property type="component" value="Unassembled WGS sequence"/>
</dbReference>
<comment type="caution">
    <text evidence="2">The sequence shown here is derived from an EMBL/GenBank/DDBJ whole genome shotgun (WGS) entry which is preliminary data.</text>
</comment>
<proteinExistence type="predicted"/>